<evidence type="ECO:0000256" key="9">
    <source>
        <dbReference type="PROSITE-ProRule" id="PRU01006"/>
    </source>
</evidence>
<dbReference type="EMBL" id="JAINUF010000006">
    <property type="protein sequence ID" value="KAJ8356280.1"/>
    <property type="molecule type" value="Genomic_DNA"/>
</dbReference>
<evidence type="ECO:0000256" key="7">
    <source>
        <dbReference type="ARBA" id="ARBA00022833"/>
    </source>
</evidence>
<keyword evidence="8" id="KW-0472">Membrane</keyword>
<dbReference type="GO" id="GO:0031902">
    <property type="term" value="C:late endosome membrane"/>
    <property type="evidence" value="ECO:0007669"/>
    <property type="project" value="UniProtKB-SubCell"/>
</dbReference>
<accession>A0A9Q1FDE1</accession>
<dbReference type="Pfam" id="PF26148">
    <property type="entry name" value="VPS18_RING_C"/>
    <property type="match status" value="1"/>
</dbReference>
<dbReference type="PANTHER" id="PTHR23323:SF26">
    <property type="entry name" value="VACUOLAR PROTEIN SORTING-ASSOCIATED PROTEIN 18 HOMOLOG"/>
    <property type="match status" value="1"/>
</dbReference>
<keyword evidence="5" id="KW-0479">Metal-binding</keyword>
<dbReference type="Proteomes" id="UP001152622">
    <property type="component" value="Chromosome 6"/>
</dbReference>
<evidence type="ECO:0000256" key="1">
    <source>
        <dbReference type="ARBA" id="ARBA00004492"/>
    </source>
</evidence>
<feature type="repeat" description="CHCR" evidence="9">
    <location>
        <begin position="619"/>
        <end position="773"/>
    </location>
</feature>
<evidence type="ECO:0000256" key="11">
    <source>
        <dbReference type="SAM" id="MobiDB-lite"/>
    </source>
</evidence>
<evidence type="ECO:0000256" key="10">
    <source>
        <dbReference type="SAM" id="Coils"/>
    </source>
</evidence>
<keyword evidence="6" id="KW-0863">Zinc-finger</keyword>
<dbReference type="Pfam" id="PF05131">
    <property type="entry name" value="Pep3_Vps18"/>
    <property type="match status" value="1"/>
</dbReference>
<dbReference type="GO" id="GO:0006904">
    <property type="term" value="P:vesicle docking involved in exocytosis"/>
    <property type="evidence" value="ECO:0007669"/>
    <property type="project" value="TreeGrafter"/>
</dbReference>
<dbReference type="GO" id="GO:0008270">
    <property type="term" value="F:zinc ion binding"/>
    <property type="evidence" value="ECO:0007669"/>
    <property type="project" value="UniProtKB-KW"/>
</dbReference>
<evidence type="ECO:0000256" key="4">
    <source>
        <dbReference type="ARBA" id="ARBA00017338"/>
    </source>
</evidence>
<dbReference type="GO" id="GO:0030897">
    <property type="term" value="C:HOPS complex"/>
    <property type="evidence" value="ECO:0007669"/>
    <property type="project" value="TreeGrafter"/>
</dbReference>
<dbReference type="CDD" id="cd16689">
    <property type="entry name" value="RING-H2_Vps18"/>
    <property type="match status" value="1"/>
</dbReference>
<evidence type="ECO:0000313" key="15">
    <source>
        <dbReference type="Proteomes" id="UP001152622"/>
    </source>
</evidence>
<dbReference type="GO" id="GO:0006886">
    <property type="term" value="P:intracellular protein transport"/>
    <property type="evidence" value="ECO:0007669"/>
    <property type="project" value="UniProtKB-UniRule"/>
</dbReference>
<feature type="domain" description="Pep3/Vps18 RING C-terminal" evidence="13">
    <location>
        <begin position="848"/>
        <end position="955"/>
    </location>
</feature>
<gene>
    <name evidence="14" type="ORF">SKAU_G00190740</name>
</gene>
<name>A0A9Q1FDE1_SYNKA</name>
<dbReference type="InterPro" id="IPR058919">
    <property type="entry name" value="Pep3/Vps18_RING_C"/>
</dbReference>
<dbReference type="GO" id="GO:0007032">
    <property type="term" value="P:endosome organization"/>
    <property type="evidence" value="ECO:0007669"/>
    <property type="project" value="TreeGrafter"/>
</dbReference>
<evidence type="ECO:0000259" key="13">
    <source>
        <dbReference type="Pfam" id="PF26148"/>
    </source>
</evidence>
<evidence type="ECO:0000313" key="14">
    <source>
        <dbReference type="EMBL" id="KAJ8356280.1"/>
    </source>
</evidence>
<evidence type="ECO:0000259" key="12">
    <source>
        <dbReference type="Pfam" id="PF05131"/>
    </source>
</evidence>
<feature type="region of interest" description="Disordered" evidence="11">
    <location>
        <begin position="906"/>
        <end position="929"/>
    </location>
</feature>
<evidence type="ECO:0000256" key="2">
    <source>
        <dbReference type="ARBA" id="ARBA00004630"/>
    </source>
</evidence>
<comment type="caution">
    <text evidence="14">The sequence shown here is derived from an EMBL/GenBank/DDBJ whole genome shotgun (WGS) entry which is preliminary data.</text>
</comment>
<dbReference type="OrthoDB" id="1845386at2759"/>
<evidence type="ECO:0000256" key="6">
    <source>
        <dbReference type="ARBA" id="ARBA00022771"/>
    </source>
</evidence>
<organism evidence="14 15">
    <name type="scientific">Synaphobranchus kaupii</name>
    <name type="common">Kaup's arrowtooth eel</name>
    <dbReference type="NCBI Taxonomy" id="118154"/>
    <lineage>
        <taxon>Eukaryota</taxon>
        <taxon>Metazoa</taxon>
        <taxon>Chordata</taxon>
        <taxon>Craniata</taxon>
        <taxon>Vertebrata</taxon>
        <taxon>Euteleostomi</taxon>
        <taxon>Actinopterygii</taxon>
        <taxon>Neopterygii</taxon>
        <taxon>Teleostei</taxon>
        <taxon>Anguilliformes</taxon>
        <taxon>Synaphobranchidae</taxon>
        <taxon>Synaphobranchus</taxon>
    </lineage>
</organism>
<dbReference type="InterPro" id="IPR007810">
    <property type="entry name" value="Pep3/Vps18_beta-prop"/>
</dbReference>
<dbReference type="AlphaFoldDB" id="A0A9Q1FDE1"/>
<proteinExistence type="inferred from homology"/>
<comment type="subcellular location">
    <subcellularLocation>
        <location evidence="1">Late endosome membrane</location>
        <topology evidence="1">Peripheral membrane protein</topology>
        <orientation evidence="1">Cytoplasmic side</orientation>
    </subcellularLocation>
    <subcellularLocation>
        <location evidence="2">Lysosome membrane</location>
        <topology evidence="2">Peripheral membrane protein</topology>
        <orientation evidence="2">Cytoplasmic side</orientation>
    </subcellularLocation>
</comment>
<comment type="similarity">
    <text evidence="3">Belongs to the VPS18 family.</text>
</comment>
<dbReference type="GO" id="GO:0048284">
    <property type="term" value="P:organelle fusion"/>
    <property type="evidence" value="ECO:0007669"/>
    <property type="project" value="TreeGrafter"/>
</dbReference>
<reference evidence="14" key="1">
    <citation type="journal article" date="2023" name="Science">
        <title>Genome structures resolve the early diversification of teleost fishes.</title>
        <authorList>
            <person name="Parey E."/>
            <person name="Louis A."/>
            <person name="Montfort J."/>
            <person name="Bouchez O."/>
            <person name="Roques C."/>
            <person name="Iampietro C."/>
            <person name="Lluch J."/>
            <person name="Castinel A."/>
            <person name="Donnadieu C."/>
            <person name="Desvignes T."/>
            <person name="Floi Bucao C."/>
            <person name="Jouanno E."/>
            <person name="Wen M."/>
            <person name="Mejri S."/>
            <person name="Dirks R."/>
            <person name="Jansen H."/>
            <person name="Henkel C."/>
            <person name="Chen W.J."/>
            <person name="Zahm M."/>
            <person name="Cabau C."/>
            <person name="Klopp C."/>
            <person name="Thompson A.W."/>
            <person name="Robinson-Rechavi M."/>
            <person name="Braasch I."/>
            <person name="Lecointre G."/>
            <person name="Bobe J."/>
            <person name="Postlethwait J.H."/>
            <person name="Berthelot C."/>
            <person name="Roest Crollius H."/>
            <person name="Guiguen Y."/>
        </authorList>
    </citation>
    <scope>NUCLEOTIDE SEQUENCE</scope>
    <source>
        <strain evidence="14">WJC10195</strain>
    </source>
</reference>
<dbReference type="GO" id="GO:0030674">
    <property type="term" value="F:protein-macromolecule adaptor activity"/>
    <property type="evidence" value="ECO:0007669"/>
    <property type="project" value="TreeGrafter"/>
</dbReference>
<dbReference type="PROSITE" id="PS50236">
    <property type="entry name" value="CHCR"/>
    <property type="match status" value="1"/>
</dbReference>
<evidence type="ECO:0000256" key="8">
    <source>
        <dbReference type="ARBA" id="ARBA00023136"/>
    </source>
</evidence>
<dbReference type="GO" id="GO:0007040">
    <property type="term" value="P:lysosome organization"/>
    <property type="evidence" value="ECO:0007669"/>
    <property type="project" value="TreeGrafter"/>
</dbReference>
<evidence type="ECO:0000256" key="3">
    <source>
        <dbReference type="ARBA" id="ARBA00010454"/>
    </source>
</evidence>
<dbReference type="InterPro" id="IPR000547">
    <property type="entry name" value="Clathrin_H-chain/VPS_repeat"/>
</dbReference>
<protein>
    <recommendedName>
        <fullName evidence="4">Vacuolar protein sorting-associated protein 18 homolog</fullName>
    </recommendedName>
</protein>
<keyword evidence="10" id="KW-0175">Coiled coil</keyword>
<feature type="domain" description="Pep3/Vps18 beta-propeller" evidence="12">
    <location>
        <begin position="43"/>
        <end position="392"/>
    </location>
</feature>
<evidence type="ECO:0000256" key="5">
    <source>
        <dbReference type="ARBA" id="ARBA00022723"/>
    </source>
</evidence>
<dbReference type="GO" id="GO:0008333">
    <property type="term" value="P:endosome to lysosome transport"/>
    <property type="evidence" value="ECO:0007669"/>
    <property type="project" value="TreeGrafter"/>
</dbReference>
<keyword evidence="7" id="KW-0862">Zinc</keyword>
<dbReference type="PANTHER" id="PTHR23323">
    <property type="entry name" value="VACUOLAR PROTEIN SORTING-ASSOCIATED PROTEIN"/>
    <property type="match status" value="1"/>
</dbReference>
<dbReference type="GO" id="GO:0005765">
    <property type="term" value="C:lysosomal membrane"/>
    <property type="evidence" value="ECO:0007669"/>
    <property type="project" value="UniProtKB-SubCell"/>
</dbReference>
<feature type="coiled-coil region" evidence="10">
    <location>
        <begin position="810"/>
        <end position="851"/>
    </location>
</feature>
<keyword evidence="15" id="KW-1185">Reference proteome</keyword>
<sequence>MIAKEVDSQNMRHPVQQHTRLSASNIGITHSGFVNVRLEEEKPIFNKQRIDFSPPEKINHFAVCNNQLCMSLGKDTLLRIDLGKPDQPNQIELGRKDETKVHKLFLDHTGSHVVISLSTNECLYLNRNTQKVRSLSRWKGHLIDSVAWNRLLGTEATTGPILVGTSLGLIFEADISASEGSLFTTNPDQYFRQVHTLEEDGQPAPVCCLEVERGMDSKYFIVATTRKRLFQFVGKVPEGSEQQGFSSIFAQNQELLPSFQEFPVNMGYSEIAFYTPKLRSCPKAFAWMMGNGVLYGQLDYGRPDSLLSDVQVWEYTPDIDLSLNKPLSIVLTQFHFLLLLRDRVKAICTLNGQVVHEDVFPDKFGSLKRMIKDPAGGLVWIYTECAVFRYHIQREARDVWQMYTSMNRFDLAKEYCRDRPECMDIVLAKEAEHCFQNKRYLESAKCYALTQNYFEEIALKFIEAKEEEALKEFLLKKLNNLKLAERTQITLLVTWLTELYLNHLGRLDSSGVESTVLLEARQEFRGFLGSSRHKECFYNNRSTIYDLLASHGNVDDMVYFSVIMQDYERVISHHCQHDNYGAALEVLSKHCEEKLFYKFSPVLMQHIPGKVVDAWIQMGKRLDAKKLIPALVNYSQTGSAQQINESIRYMEFCVYELAVKDEAIHNYLLSLYAKYKPDSLLLYLEQAGTHTSEIHYDLKYALRLCAEHGYLQACVLVYRIMELYEEAVDLALQVDVDLAKLCADLPEDDEELRKKLWLKIARHVVQEEKDVKKAMNCLSSCNLLKIEDILPFFPDFVTIDHFKEAICGSLEEYNRHIEGLKQEMEEATESAKRIREDIQEMRNKYGLVESQEKCAACDFPLLNRPFYLFLCSHMFHYDCLLQEVGPHLSTYRQTKLEELQTKLAATVQPARSRPRPKEDDTVSLGAGQPSREQIKSDIDDIIAAECVYCGDLMIRSIDKPFINPQKYEEEKSSWL</sequence>